<dbReference type="PANTHER" id="PTHR36347:SF1">
    <property type="entry name" value="EXPRESSED PROTEIN"/>
    <property type="match status" value="1"/>
</dbReference>
<sequence>MEAKILPSSLIPKASAFVPRKPSQFYSRHCRTIRATENEANNTERTVEADAAPPREAPSTLNIRRLSRRQARRLELEQQQIVDRAPAQPPLRKDWESMTLGEKAVELYVGEKGLLFWLNKFAYASIFIVIGGWILFRFVGPSLGLYQLDAPPLPPSSIFKG</sequence>
<organism evidence="3 4">
    <name type="scientific">Dioscorea cayennensis subsp. rotundata</name>
    <name type="common">White Guinea yam</name>
    <name type="synonym">Dioscorea rotundata</name>
    <dbReference type="NCBI Taxonomy" id="55577"/>
    <lineage>
        <taxon>Eukaryota</taxon>
        <taxon>Viridiplantae</taxon>
        <taxon>Streptophyta</taxon>
        <taxon>Embryophyta</taxon>
        <taxon>Tracheophyta</taxon>
        <taxon>Spermatophyta</taxon>
        <taxon>Magnoliopsida</taxon>
        <taxon>Liliopsida</taxon>
        <taxon>Dioscoreales</taxon>
        <taxon>Dioscoreaceae</taxon>
        <taxon>Dioscorea</taxon>
    </lineage>
</organism>
<dbReference type="PANTHER" id="PTHR36347">
    <property type="entry name" value="EXPRESSED PROTEIN"/>
    <property type="match status" value="1"/>
</dbReference>
<dbReference type="GO" id="GO:0009507">
    <property type="term" value="C:chloroplast"/>
    <property type="evidence" value="ECO:0007669"/>
    <property type="project" value="TreeGrafter"/>
</dbReference>
<name>A0AB40C4X3_DIOCR</name>
<evidence type="ECO:0000313" key="4">
    <source>
        <dbReference type="RefSeq" id="XP_039134828.1"/>
    </source>
</evidence>
<feature type="transmembrane region" description="Helical" evidence="2">
    <location>
        <begin position="121"/>
        <end position="139"/>
    </location>
</feature>
<keyword evidence="2" id="KW-1133">Transmembrane helix</keyword>
<feature type="region of interest" description="Disordered" evidence="1">
    <location>
        <begin position="36"/>
        <end position="63"/>
    </location>
</feature>
<evidence type="ECO:0000313" key="3">
    <source>
        <dbReference type="Proteomes" id="UP001515500"/>
    </source>
</evidence>
<keyword evidence="3" id="KW-1185">Reference proteome</keyword>
<evidence type="ECO:0000256" key="1">
    <source>
        <dbReference type="SAM" id="MobiDB-lite"/>
    </source>
</evidence>
<dbReference type="GeneID" id="120272137"/>
<accession>A0AB40C4X3</accession>
<dbReference type="AlphaFoldDB" id="A0AB40C4X3"/>
<protein>
    <submittedName>
        <fullName evidence="4">Uncharacterized protein LOC120272137</fullName>
    </submittedName>
</protein>
<dbReference type="RefSeq" id="XP_039134828.1">
    <property type="nucleotide sequence ID" value="XM_039278894.1"/>
</dbReference>
<evidence type="ECO:0000256" key="2">
    <source>
        <dbReference type="SAM" id="Phobius"/>
    </source>
</evidence>
<proteinExistence type="predicted"/>
<dbReference type="Proteomes" id="UP001515500">
    <property type="component" value="Chromosome 11"/>
</dbReference>
<keyword evidence="2" id="KW-0812">Transmembrane</keyword>
<keyword evidence="2" id="KW-0472">Membrane</keyword>
<gene>
    <name evidence="4" type="primary">LOC120272137</name>
</gene>
<reference evidence="4" key="1">
    <citation type="submission" date="2025-08" db="UniProtKB">
        <authorList>
            <consortium name="RefSeq"/>
        </authorList>
    </citation>
    <scope>IDENTIFICATION</scope>
</reference>